<sequence>MKISRLIGLLEAAYSQDCFLMKEGTKSIIQLTILELTDLKNRGIEELDEIPGLPMPAGAVHGTD</sequence>
<comment type="caution">
    <text evidence="1">The sequence shown here is derived from an EMBL/GenBank/DDBJ whole genome shotgun (WGS) entry which is preliminary data.</text>
</comment>
<organism evidence="1">
    <name type="scientific">marine sediment metagenome</name>
    <dbReference type="NCBI Taxonomy" id="412755"/>
    <lineage>
        <taxon>unclassified sequences</taxon>
        <taxon>metagenomes</taxon>
        <taxon>ecological metagenomes</taxon>
    </lineage>
</organism>
<dbReference type="AlphaFoldDB" id="A0A0F9A7J2"/>
<gene>
    <name evidence="1" type="ORF">LCGC14_2605010</name>
</gene>
<proteinExistence type="predicted"/>
<name>A0A0F9A7J2_9ZZZZ</name>
<accession>A0A0F9A7J2</accession>
<protein>
    <submittedName>
        <fullName evidence="1">Uncharacterized protein</fullName>
    </submittedName>
</protein>
<reference evidence="1" key="1">
    <citation type="journal article" date="2015" name="Nature">
        <title>Complex archaea that bridge the gap between prokaryotes and eukaryotes.</title>
        <authorList>
            <person name="Spang A."/>
            <person name="Saw J.H."/>
            <person name="Jorgensen S.L."/>
            <person name="Zaremba-Niedzwiedzka K."/>
            <person name="Martijn J."/>
            <person name="Lind A.E."/>
            <person name="van Eijk R."/>
            <person name="Schleper C."/>
            <person name="Guy L."/>
            <person name="Ettema T.J."/>
        </authorList>
    </citation>
    <scope>NUCLEOTIDE SEQUENCE</scope>
</reference>
<dbReference type="EMBL" id="LAZR01044072">
    <property type="protein sequence ID" value="KKL05539.1"/>
    <property type="molecule type" value="Genomic_DNA"/>
</dbReference>
<evidence type="ECO:0000313" key="1">
    <source>
        <dbReference type="EMBL" id="KKL05539.1"/>
    </source>
</evidence>